<evidence type="ECO:0000256" key="1">
    <source>
        <dbReference type="ARBA" id="ARBA00004906"/>
    </source>
</evidence>
<gene>
    <name evidence="2" type="ORF">KFL_001630210</name>
</gene>
<organism evidence="2 3">
    <name type="scientific">Klebsormidium nitens</name>
    <name type="common">Green alga</name>
    <name type="synonym">Ulothrix nitens</name>
    <dbReference type="NCBI Taxonomy" id="105231"/>
    <lineage>
        <taxon>Eukaryota</taxon>
        <taxon>Viridiplantae</taxon>
        <taxon>Streptophyta</taxon>
        <taxon>Klebsormidiophyceae</taxon>
        <taxon>Klebsormidiales</taxon>
        <taxon>Klebsormidiaceae</taxon>
        <taxon>Klebsormidium</taxon>
    </lineage>
</organism>
<dbReference type="SUPFAM" id="SSF54695">
    <property type="entry name" value="POZ domain"/>
    <property type="match status" value="1"/>
</dbReference>
<reference evidence="2 3" key="1">
    <citation type="journal article" date="2014" name="Nat. Commun.">
        <title>Klebsormidium flaccidum genome reveals primary factors for plant terrestrial adaptation.</title>
        <authorList>
            <person name="Hori K."/>
            <person name="Maruyama F."/>
            <person name="Fujisawa T."/>
            <person name="Togashi T."/>
            <person name="Yamamoto N."/>
            <person name="Seo M."/>
            <person name="Sato S."/>
            <person name="Yamada T."/>
            <person name="Mori H."/>
            <person name="Tajima N."/>
            <person name="Moriyama T."/>
            <person name="Ikeuchi M."/>
            <person name="Watanabe M."/>
            <person name="Wada H."/>
            <person name="Kobayashi K."/>
            <person name="Saito M."/>
            <person name="Masuda T."/>
            <person name="Sasaki-Sekimoto Y."/>
            <person name="Mashiguchi K."/>
            <person name="Awai K."/>
            <person name="Shimojima M."/>
            <person name="Masuda S."/>
            <person name="Iwai M."/>
            <person name="Nobusawa T."/>
            <person name="Narise T."/>
            <person name="Kondo S."/>
            <person name="Saito H."/>
            <person name="Sato R."/>
            <person name="Murakawa M."/>
            <person name="Ihara Y."/>
            <person name="Oshima-Yamada Y."/>
            <person name="Ohtaka K."/>
            <person name="Satoh M."/>
            <person name="Sonobe K."/>
            <person name="Ishii M."/>
            <person name="Ohtani R."/>
            <person name="Kanamori-Sato M."/>
            <person name="Honoki R."/>
            <person name="Miyazaki D."/>
            <person name="Mochizuki H."/>
            <person name="Umetsu J."/>
            <person name="Higashi K."/>
            <person name="Shibata D."/>
            <person name="Kamiya Y."/>
            <person name="Sato N."/>
            <person name="Nakamura Y."/>
            <person name="Tabata S."/>
            <person name="Ida S."/>
            <person name="Kurokawa K."/>
            <person name="Ohta H."/>
        </authorList>
    </citation>
    <scope>NUCLEOTIDE SEQUENCE [LARGE SCALE GENOMIC DNA]</scope>
    <source>
        <strain evidence="2 3">NIES-2285</strain>
    </source>
</reference>
<sequence length="263" mass="29094">MVSSAKLSWFGQRKVECSRALPPASSSSDPPSFPPLVQPTITQNKIKECACVSEKVEWEAIDQARTKLITKLECEREKLAADLGSARAQQSAAQAAAEESRARSVDLEAHVAQLCAALEVEMRGCRAKAAQIRRLETSLDDARDAGARREEERARFHYVLAPNGQTGSISRTVLASAPDSLLYKMYCGDWEYPRDENGRAIITCHPDRWASVLEHLTTGTVPTEPDSRLLDQARYWYLGRLVRGLEALYPGVVVLNDPDAEPI</sequence>
<dbReference type="Gene3D" id="3.30.710.10">
    <property type="entry name" value="Potassium Channel Kv1.1, Chain A"/>
    <property type="match status" value="1"/>
</dbReference>
<dbReference type="EMBL" id="DF237112">
    <property type="protein sequence ID" value="GAQ83824.1"/>
    <property type="molecule type" value="Genomic_DNA"/>
</dbReference>
<name>A0A1Y1HYU6_KLENI</name>
<evidence type="ECO:0000313" key="2">
    <source>
        <dbReference type="EMBL" id="GAQ83824.1"/>
    </source>
</evidence>
<dbReference type="InterPro" id="IPR011333">
    <property type="entry name" value="SKP1/BTB/POZ_sf"/>
</dbReference>
<evidence type="ECO:0000313" key="3">
    <source>
        <dbReference type="Proteomes" id="UP000054558"/>
    </source>
</evidence>
<proteinExistence type="predicted"/>
<comment type="pathway">
    <text evidence="1">Protein modification; protein ubiquitination.</text>
</comment>
<protein>
    <submittedName>
        <fullName evidence="2">Uncharacterized protein</fullName>
    </submittedName>
</protein>
<keyword evidence="3" id="KW-1185">Reference proteome</keyword>
<dbReference type="Proteomes" id="UP000054558">
    <property type="component" value="Unassembled WGS sequence"/>
</dbReference>
<accession>A0A1Y1HYU6</accession>
<dbReference type="AlphaFoldDB" id="A0A1Y1HYU6"/>